<evidence type="ECO:0000256" key="5">
    <source>
        <dbReference type="SAM" id="Phobius"/>
    </source>
</evidence>
<feature type="transmembrane region" description="Helical" evidence="5">
    <location>
        <begin position="258"/>
        <end position="280"/>
    </location>
</feature>
<dbReference type="GeneID" id="101582550"/>
<feature type="transmembrane region" description="Helical" evidence="5">
    <location>
        <begin position="436"/>
        <end position="456"/>
    </location>
</feature>
<evidence type="ECO:0000256" key="1">
    <source>
        <dbReference type="ARBA" id="ARBA00004141"/>
    </source>
</evidence>
<dbReference type="SUPFAM" id="SSF103473">
    <property type="entry name" value="MFS general substrate transporter"/>
    <property type="match status" value="1"/>
</dbReference>
<protein>
    <submittedName>
        <fullName evidence="8">Solute carrier family 22 member 31</fullName>
    </submittedName>
</protein>
<evidence type="ECO:0000256" key="2">
    <source>
        <dbReference type="ARBA" id="ARBA00022692"/>
    </source>
</evidence>
<organism evidence="7 8">
    <name type="scientific">Octodon degus</name>
    <name type="common">Degu</name>
    <name type="synonym">Sciurus degus</name>
    <dbReference type="NCBI Taxonomy" id="10160"/>
    <lineage>
        <taxon>Eukaryota</taxon>
        <taxon>Metazoa</taxon>
        <taxon>Chordata</taxon>
        <taxon>Craniata</taxon>
        <taxon>Vertebrata</taxon>
        <taxon>Euteleostomi</taxon>
        <taxon>Mammalia</taxon>
        <taxon>Eutheria</taxon>
        <taxon>Euarchontoglires</taxon>
        <taxon>Glires</taxon>
        <taxon>Rodentia</taxon>
        <taxon>Hystricomorpha</taxon>
        <taxon>Octodontidae</taxon>
        <taxon>Octodon</taxon>
    </lineage>
</organism>
<dbReference type="InterPro" id="IPR005828">
    <property type="entry name" value="MFS_sugar_transport-like"/>
</dbReference>
<dbReference type="InParanoid" id="A0A6P6DLQ7"/>
<dbReference type="InterPro" id="IPR036259">
    <property type="entry name" value="MFS_trans_sf"/>
</dbReference>
<dbReference type="InterPro" id="IPR020846">
    <property type="entry name" value="MFS_dom"/>
</dbReference>
<feature type="transmembrane region" description="Helical" evidence="5">
    <location>
        <begin position="408"/>
        <end position="429"/>
    </location>
</feature>
<feature type="transmembrane region" description="Helical" evidence="5">
    <location>
        <begin position="198"/>
        <end position="217"/>
    </location>
</feature>
<evidence type="ECO:0000256" key="4">
    <source>
        <dbReference type="ARBA" id="ARBA00023136"/>
    </source>
</evidence>
<sequence>MELEARVLRAAGGFGRTRRLLAVASWLPCVALGLALSSNPLLTARPAHHCRPDPTLLPPVLRALRGPPLLDASVPRLGPTRALSPCLLLRYPAEPTNPTVPSVPSPDGTLPCTRGWHYALPIAGLRRSPVTQWNLVCGDSWKVPLQHISHLLGCLLGSVLLGAGCDWFGRRTVFVASLVLATVLCTGEALAAHFPALLALQLLQGGALAGASLALYVARLELCDPVHRLAYSSGAGLCWVLGVLLLPGLAVLAQDWRLLQGLSALVTGLLLLFWGFPALLPESPCWLIATGQVARARRILWHFAEASGVDPEHGSLEDSSLATGKMPTCDRRAGLEKPYVTYVPVPTTTELAELAIGTTWPWYHSALGLLHTHVTWRNVLILGISSLVGGGIQASFLRSLALHETSFYLPYFLEASLEAVAIICLLVTADRWGRRLVLLLGTLVTGLASLLLLAGTQQLPGWVTLPLSVLGLLASQTTSVLSSLFAAEVCPTVMRGTGLGLVLGAGSLGRAATPLTEMAGQHGFFLQHTVFASLAILALLCILLLPETCSRALPVSLEDADHLRRSPRLFARQPQDHLPLLLPSS</sequence>
<dbReference type="OrthoDB" id="6612291at2759"/>
<feature type="transmembrane region" description="Helical" evidence="5">
    <location>
        <begin position="229"/>
        <end position="252"/>
    </location>
</feature>
<evidence type="ECO:0000259" key="6">
    <source>
        <dbReference type="PROSITE" id="PS50850"/>
    </source>
</evidence>
<dbReference type="RefSeq" id="XP_023560977.1">
    <property type="nucleotide sequence ID" value="XM_023705209.1"/>
</dbReference>
<evidence type="ECO:0000256" key="3">
    <source>
        <dbReference type="ARBA" id="ARBA00022989"/>
    </source>
</evidence>
<dbReference type="InterPro" id="IPR005829">
    <property type="entry name" value="Sugar_transporter_CS"/>
</dbReference>
<feature type="transmembrane region" description="Helical" evidence="5">
    <location>
        <begin position="148"/>
        <end position="165"/>
    </location>
</feature>
<keyword evidence="4 5" id="KW-0472">Membrane</keyword>
<dbReference type="GO" id="GO:0022857">
    <property type="term" value="F:transmembrane transporter activity"/>
    <property type="evidence" value="ECO:0007669"/>
    <property type="project" value="InterPro"/>
</dbReference>
<feature type="transmembrane region" description="Helical" evidence="5">
    <location>
        <begin position="379"/>
        <end position="396"/>
    </location>
</feature>
<feature type="transmembrane region" description="Helical" evidence="5">
    <location>
        <begin position="20"/>
        <end position="38"/>
    </location>
</feature>
<keyword evidence="2 5" id="KW-0812">Transmembrane</keyword>
<dbReference type="PROSITE" id="PS00216">
    <property type="entry name" value="SUGAR_TRANSPORT_1"/>
    <property type="match status" value="1"/>
</dbReference>
<dbReference type="PROSITE" id="PS50850">
    <property type="entry name" value="MFS"/>
    <property type="match status" value="1"/>
</dbReference>
<dbReference type="Proteomes" id="UP000515203">
    <property type="component" value="Unplaced"/>
</dbReference>
<evidence type="ECO:0000313" key="7">
    <source>
        <dbReference type="Proteomes" id="UP000515203"/>
    </source>
</evidence>
<dbReference type="Gene3D" id="1.20.1250.20">
    <property type="entry name" value="MFS general substrate transporter like domains"/>
    <property type="match status" value="1"/>
</dbReference>
<comment type="subcellular location">
    <subcellularLocation>
        <location evidence="1">Membrane</location>
        <topology evidence="1">Multi-pass membrane protein</topology>
    </subcellularLocation>
</comment>
<evidence type="ECO:0000313" key="8">
    <source>
        <dbReference type="RefSeq" id="XP_023560977.1"/>
    </source>
</evidence>
<dbReference type="Pfam" id="PF00083">
    <property type="entry name" value="Sugar_tr"/>
    <property type="match status" value="1"/>
</dbReference>
<keyword evidence="3 5" id="KW-1133">Transmembrane helix</keyword>
<dbReference type="AlphaFoldDB" id="A0A6P6DLQ7"/>
<accession>A0A6P6DLQ7</accession>
<feature type="transmembrane region" description="Helical" evidence="5">
    <location>
        <begin position="524"/>
        <end position="545"/>
    </location>
</feature>
<keyword evidence="7" id="KW-1185">Reference proteome</keyword>
<feature type="transmembrane region" description="Helical" evidence="5">
    <location>
        <begin position="493"/>
        <end position="512"/>
    </location>
</feature>
<dbReference type="GO" id="GO:0016020">
    <property type="term" value="C:membrane"/>
    <property type="evidence" value="ECO:0007669"/>
    <property type="project" value="UniProtKB-SubCell"/>
</dbReference>
<feature type="domain" description="Major facilitator superfamily (MFS) profile" evidence="6">
    <location>
        <begin position="59"/>
        <end position="550"/>
    </location>
</feature>
<feature type="transmembrane region" description="Helical" evidence="5">
    <location>
        <begin position="172"/>
        <end position="192"/>
    </location>
</feature>
<feature type="transmembrane region" description="Helical" evidence="5">
    <location>
        <begin position="462"/>
        <end position="486"/>
    </location>
</feature>
<dbReference type="CTD" id="146429"/>
<name>A0A6P6DLQ7_OCTDE</name>
<dbReference type="PANTHER" id="PTHR24064">
    <property type="entry name" value="SOLUTE CARRIER FAMILY 22 MEMBER"/>
    <property type="match status" value="1"/>
</dbReference>
<gene>
    <name evidence="8" type="primary">Slc22a31</name>
</gene>
<proteinExistence type="predicted"/>
<reference evidence="8" key="1">
    <citation type="submission" date="2025-08" db="UniProtKB">
        <authorList>
            <consortium name="RefSeq"/>
        </authorList>
    </citation>
    <scope>IDENTIFICATION</scope>
</reference>